<evidence type="ECO:0000256" key="10">
    <source>
        <dbReference type="ARBA" id="ARBA00022840"/>
    </source>
</evidence>
<dbReference type="Pfam" id="PF02743">
    <property type="entry name" value="dCache_1"/>
    <property type="match status" value="1"/>
</dbReference>
<dbReference type="Pfam" id="PF00672">
    <property type="entry name" value="HAMP"/>
    <property type="match status" value="1"/>
</dbReference>
<evidence type="ECO:0000256" key="12">
    <source>
        <dbReference type="ARBA" id="ARBA00023012"/>
    </source>
</evidence>
<dbReference type="SUPFAM" id="SSF158472">
    <property type="entry name" value="HAMP domain-like"/>
    <property type="match status" value="1"/>
</dbReference>
<evidence type="ECO:0000256" key="13">
    <source>
        <dbReference type="ARBA" id="ARBA00023136"/>
    </source>
</evidence>
<dbReference type="SUPFAM" id="SSF55874">
    <property type="entry name" value="ATPase domain of HSP90 chaperone/DNA topoisomerase II/histidine kinase"/>
    <property type="match status" value="1"/>
</dbReference>
<keyword evidence="11 15" id="KW-1133">Transmembrane helix</keyword>
<dbReference type="PROSITE" id="PS50885">
    <property type="entry name" value="HAMP"/>
    <property type="match status" value="1"/>
</dbReference>
<evidence type="ECO:0000256" key="1">
    <source>
        <dbReference type="ARBA" id="ARBA00000085"/>
    </source>
</evidence>
<evidence type="ECO:0000256" key="9">
    <source>
        <dbReference type="ARBA" id="ARBA00022777"/>
    </source>
</evidence>
<dbReference type="EC" id="2.7.13.3" evidence="3"/>
<proteinExistence type="predicted"/>
<feature type="domain" description="HAMP" evidence="17">
    <location>
        <begin position="320"/>
        <end position="372"/>
    </location>
</feature>
<comment type="caution">
    <text evidence="18">The sequence shown here is derived from an EMBL/GenBank/DDBJ whole genome shotgun (WGS) entry which is preliminary data.</text>
</comment>
<keyword evidence="6" id="KW-0808">Transferase</keyword>
<dbReference type="EMBL" id="BMAQ01000009">
    <property type="protein sequence ID" value="GFR38044.1"/>
    <property type="molecule type" value="Genomic_DNA"/>
</dbReference>
<evidence type="ECO:0000313" key="18">
    <source>
        <dbReference type="EMBL" id="GFR38044.1"/>
    </source>
</evidence>
<dbReference type="CDD" id="cd18773">
    <property type="entry name" value="PDC1_HK_sensor"/>
    <property type="match status" value="1"/>
</dbReference>
<keyword evidence="10" id="KW-0067">ATP-binding</keyword>
<evidence type="ECO:0000256" key="14">
    <source>
        <dbReference type="SAM" id="MobiDB-lite"/>
    </source>
</evidence>
<evidence type="ECO:0000256" key="7">
    <source>
        <dbReference type="ARBA" id="ARBA00022692"/>
    </source>
</evidence>
<dbReference type="InterPro" id="IPR010559">
    <property type="entry name" value="Sig_transdc_His_kin_internal"/>
</dbReference>
<evidence type="ECO:0000256" key="5">
    <source>
        <dbReference type="ARBA" id="ARBA00022553"/>
    </source>
</evidence>
<dbReference type="InterPro" id="IPR003594">
    <property type="entry name" value="HATPase_dom"/>
</dbReference>
<protein>
    <recommendedName>
        <fullName evidence="3">histidine kinase</fullName>
        <ecNumber evidence="3">2.7.13.3</ecNumber>
    </recommendedName>
</protein>
<keyword evidence="13 15" id="KW-0472">Membrane</keyword>
<gene>
    <name evidence="18" type="ORF">PRECH8_13400</name>
</gene>
<keyword evidence="7 15" id="KW-0812">Transmembrane</keyword>
<dbReference type="PRINTS" id="PR00344">
    <property type="entry name" value="BCTRLSENSOR"/>
</dbReference>
<evidence type="ECO:0000259" key="16">
    <source>
        <dbReference type="PROSITE" id="PS50109"/>
    </source>
</evidence>
<keyword evidence="5" id="KW-0597">Phosphoprotein</keyword>
<keyword evidence="19" id="KW-1185">Reference proteome</keyword>
<evidence type="ECO:0000256" key="15">
    <source>
        <dbReference type="SAM" id="Phobius"/>
    </source>
</evidence>
<evidence type="ECO:0000256" key="11">
    <source>
        <dbReference type="ARBA" id="ARBA00022989"/>
    </source>
</evidence>
<keyword evidence="8" id="KW-0547">Nucleotide-binding</keyword>
<feature type="domain" description="Histidine kinase" evidence="16">
    <location>
        <begin position="317"/>
        <end position="594"/>
    </location>
</feature>
<feature type="region of interest" description="Disordered" evidence="14">
    <location>
        <begin position="595"/>
        <end position="623"/>
    </location>
</feature>
<dbReference type="GO" id="GO:0005886">
    <property type="term" value="C:plasma membrane"/>
    <property type="evidence" value="ECO:0007669"/>
    <property type="project" value="UniProtKB-SubCell"/>
</dbReference>
<dbReference type="GO" id="GO:0000155">
    <property type="term" value="F:phosphorelay sensor kinase activity"/>
    <property type="evidence" value="ECO:0007669"/>
    <property type="project" value="InterPro"/>
</dbReference>
<reference evidence="18" key="2">
    <citation type="journal article" date="2021" name="Data Brief">
        <title>Draft genome sequence data of the facultative, thermophilic, xylanolytic bacterium Paenibacillus sp. strain DA-C8.</title>
        <authorList>
            <person name="Chhe C."/>
            <person name="Uke A."/>
            <person name="Baramee S."/>
            <person name="Ungkulpasvich U."/>
            <person name="Tachaapaikoon C."/>
            <person name="Pason P."/>
            <person name="Waeonukul R."/>
            <person name="Ratanakhanokchai K."/>
            <person name="Kosugi A."/>
        </authorList>
    </citation>
    <scope>NUCLEOTIDE SEQUENCE</scope>
    <source>
        <strain evidence="18">DA-C8</strain>
    </source>
</reference>
<dbReference type="InterPro" id="IPR036890">
    <property type="entry name" value="HATPase_C_sf"/>
</dbReference>
<dbReference type="InterPro" id="IPR033479">
    <property type="entry name" value="dCache_1"/>
</dbReference>
<evidence type="ECO:0000256" key="8">
    <source>
        <dbReference type="ARBA" id="ARBA00022741"/>
    </source>
</evidence>
<evidence type="ECO:0000256" key="6">
    <source>
        <dbReference type="ARBA" id="ARBA00022679"/>
    </source>
</evidence>
<evidence type="ECO:0000256" key="4">
    <source>
        <dbReference type="ARBA" id="ARBA00022475"/>
    </source>
</evidence>
<dbReference type="AlphaFoldDB" id="A0A916VFV1"/>
<evidence type="ECO:0000259" key="17">
    <source>
        <dbReference type="PROSITE" id="PS50885"/>
    </source>
</evidence>
<dbReference type="Gene3D" id="3.30.565.10">
    <property type="entry name" value="Histidine kinase-like ATPase, C-terminal domain"/>
    <property type="match status" value="1"/>
</dbReference>
<keyword evidence="12" id="KW-0902">Two-component regulatory system</keyword>
<dbReference type="Proteomes" id="UP000654993">
    <property type="component" value="Unassembled WGS sequence"/>
</dbReference>
<dbReference type="PANTHER" id="PTHR34220:SF7">
    <property type="entry name" value="SENSOR HISTIDINE KINASE YPDA"/>
    <property type="match status" value="1"/>
</dbReference>
<name>A0A916VFV1_9BACL</name>
<organism evidence="18 19">
    <name type="scientific">Insulibacter thermoxylanivorax</name>
    <dbReference type="NCBI Taxonomy" id="2749268"/>
    <lineage>
        <taxon>Bacteria</taxon>
        <taxon>Bacillati</taxon>
        <taxon>Bacillota</taxon>
        <taxon>Bacilli</taxon>
        <taxon>Bacillales</taxon>
        <taxon>Paenibacillaceae</taxon>
        <taxon>Insulibacter</taxon>
    </lineage>
</organism>
<keyword evidence="9 18" id="KW-0418">Kinase</keyword>
<dbReference type="InterPro" id="IPR005467">
    <property type="entry name" value="His_kinase_dom"/>
</dbReference>
<keyword evidence="4" id="KW-1003">Cell membrane</keyword>
<sequence>MRGAWSWEMNNLPIRYKLILNFMLIAIIPSLLLGVLVSYTVTRIIEEQVNEHTLQIIGKVNSTLEHVVSNMQNLTYFISFDPLVRKFLAEDEEPLNSEELYTVSRFLQGFTTLYPEVAGILVADRQGRYLSNDMYARIDAPLTEETWYKQAVESRGIFTIVGHPGARNVTTHTNYKPDEVVSVVRAILEPDTQQVQGVVLVDLKLRVIAETAKDVRLGKTGYLMVVDQDGDNIYAPTNPIIERIPIEWLGDQSSGTLSKEVNGRSLQLIYLTSSFTNWTTVGVFPTHESAAAVRQIQFYVVSFVFLICMMGITASLYVSHSISRPIQQLQSFMQKAEEGDLTVRHTSRRQDELGKLGMSFNKMLVQLRKLLELTELQERQKREAELKSLQAHIKPHFLYNTLDTIHWLARSKGADDVAEVVESLSRLFRIGLSKGQEMIPLLDEIEHIRSYLKIQKTRYRDKLNYTIEAAPDTAHLEVLKVLLQPIVENAIYHGLKQRRGPGNIRIRTAVEEQVLLLTVEDDGIGIPAEKLAELRDLLERSTEHQPGSSAGSSGYGIVNVQARLKLSFGDRYGVRIESEPGRGTVVTIMHPIVDHGRRGGGAHDAGSHGERTLGSALEGADRG</sequence>
<comment type="catalytic activity">
    <reaction evidence="1">
        <text>ATP + protein L-histidine = ADP + protein N-phospho-L-histidine.</text>
        <dbReference type="EC" id="2.7.13.3"/>
    </reaction>
</comment>
<dbReference type="PANTHER" id="PTHR34220">
    <property type="entry name" value="SENSOR HISTIDINE KINASE YPDA"/>
    <property type="match status" value="1"/>
</dbReference>
<accession>A0A916VFV1</accession>
<dbReference type="PROSITE" id="PS50109">
    <property type="entry name" value="HIS_KIN"/>
    <property type="match status" value="1"/>
</dbReference>
<dbReference type="Gene3D" id="1.10.8.500">
    <property type="entry name" value="HAMP domain in histidine kinase"/>
    <property type="match status" value="1"/>
</dbReference>
<feature type="transmembrane region" description="Helical" evidence="15">
    <location>
        <begin position="296"/>
        <end position="318"/>
    </location>
</feature>
<dbReference type="Gene3D" id="3.30.450.20">
    <property type="entry name" value="PAS domain"/>
    <property type="match status" value="1"/>
</dbReference>
<dbReference type="GO" id="GO:0005524">
    <property type="term" value="F:ATP binding"/>
    <property type="evidence" value="ECO:0007669"/>
    <property type="project" value="UniProtKB-KW"/>
</dbReference>
<dbReference type="InterPro" id="IPR004358">
    <property type="entry name" value="Sig_transdc_His_kin-like_C"/>
</dbReference>
<dbReference type="SMART" id="SM00387">
    <property type="entry name" value="HATPase_c"/>
    <property type="match status" value="1"/>
</dbReference>
<dbReference type="InterPro" id="IPR003660">
    <property type="entry name" value="HAMP_dom"/>
</dbReference>
<evidence type="ECO:0000313" key="19">
    <source>
        <dbReference type="Proteomes" id="UP000654993"/>
    </source>
</evidence>
<dbReference type="CDD" id="cd06225">
    <property type="entry name" value="HAMP"/>
    <property type="match status" value="1"/>
</dbReference>
<dbReference type="Pfam" id="PF06580">
    <property type="entry name" value="His_kinase"/>
    <property type="match status" value="1"/>
</dbReference>
<dbReference type="SMART" id="SM00304">
    <property type="entry name" value="HAMP"/>
    <property type="match status" value="1"/>
</dbReference>
<feature type="transmembrane region" description="Helical" evidence="15">
    <location>
        <begin position="20"/>
        <end position="41"/>
    </location>
</feature>
<dbReference type="Pfam" id="PF02518">
    <property type="entry name" value="HATPase_c"/>
    <property type="match status" value="1"/>
</dbReference>
<evidence type="ECO:0000256" key="2">
    <source>
        <dbReference type="ARBA" id="ARBA00004651"/>
    </source>
</evidence>
<comment type="subcellular location">
    <subcellularLocation>
        <location evidence="2">Cell membrane</location>
        <topology evidence="2">Multi-pass membrane protein</topology>
    </subcellularLocation>
</comment>
<evidence type="ECO:0000256" key="3">
    <source>
        <dbReference type="ARBA" id="ARBA00012438"/>
    </source>
</evidence>
<dbReference type="InterPro" id="IPR050640">
    <property type="entry name" value="Bact_2-comp_sensor_kinase"/>
</dbReference>
<reference evidence="18" key="1">
    <citation type="submission" date="2020-08" db="EMBL/GenBank/DDBJ databases">
        <authorList>
            <person name="Uke A."/>
            <person name="Chhe C."/>
            <person name="Baramee S."/>
            <person name="Kosugi A."/>
        </authorList>
    </citation>
    <scope>NUCLEOTIDE SEQUENCE</scope>
    <source>
        <strain evidence="18">DA-C8</strain>
    </source>
</reference>